<evidence type="ECO:0000313" key="3">
    <source>
        <dbReference type="EMBL" id="KAJ0391694.1"/>
    </source>
</evidence>
<accession>A0AAD5LT77</accession>
<comment type="caution">
    <text evidence="3">The sequence shown here is derived from an EMBL/GenBank/DDBJ whole genome shotgun (WGS) entry which is preliminary data.</text>
</comment>
<protein>
    <submittedName>
        <fullName evidence="3">Uncharacterized protein</fullName>
    </submittedName>
</protein>
<gene>
    <name evidence="3" type="ORF">P43SY_003648</name>
</gene>
<feature type="signal peptide" evidence="2">
    <location>
        <begin position="1"/>
        <end position="24"/>
    </location>
</feature>
<dbReference type="EMBL" id="JAKCXM010000888">
    <property type="protein sequence ID" value="KAJ0391694.1"/>
    <property type="molecule type" value="Genomic_DNA"/>
</dbReference>
<keyword evidence="4" id="KW-1185">Reference proteome</keyword>
<evidence type="ECO:0000313" key="4">
    <source>
        <dbReference type="Proteomes" id="UP001209570"/>
    </source>
</evidence>
<organism evidence="3 4">
    <name type="scientific">Pythium insidiosum</name>
    <name type="common">Pythiosis disease agent</name>
    <dbReference type="NCBI Taxonomy" id="114742"/>
    <lineage>
        <taxon>Eukaryota</taxon>
        <taxon>Sar</taxon>
        <taxon>Stramenopiles</taxon>
        <taxon>Oomycota</taxon>
        <taxon>Peronosporomycetes</taxon>
        <taxon>Pythiales</taxon>
        <taxon>Pythiaceae</taxon>
        <taxon>Pythium</taxon>
    </lineage>
</organism>
<evidence type="ECO:0000256" key="1">
    <source>
        <dbReference type="SAM" id="MobiDB-lite"/>
    </source>
</evidence>
<evidence type="ECO:0000256" key="2">
    <source>
        <dbReference type="SAM" id="SignalP"/>
    </source>
</evidence>
<feature type="chain" id="PRO_5042272248" evidence="2">
    <location>
        <begin position="25"/>
        <end position="315"/>
    </location>
</feature>
<dbReference type="Proteomes" id="UP001209570">
    <property type="component" value="Unassembled WGS sequence"/>
</dbReference>
<sequence>MLAPTKLILVAAAVGVAVLQCSEASTVLRIHVHRQRHKTAWEHTHKDEEPSEPQCDVDNEETPIGVEGAEGIFCVWGQACVDKYEGACPAPQPGLKFGSYCDEVRTGVMACIAYDSMDAWLADHPEKSDQDEMVENPDDDVCDVDNEETPMSVEGVKGVFCVSGQACVDKYDGACPMPQPGLEFGSYCDETQTGVMGCKPYGSWEEFHADHPDVGNQGDTEDRSEDEDEVCDLDNEETPMSVEGVKGVFCVSGQACADKYDGACPPPQPGLEFGSYCDEVMTGVMGCKPYTSMKEWEADHGEKLRPRPRHLLRLR</sequence>
<name>A0AAD5LT77_PYTIN</name>
<dbReference type="AlphaFoldDB" id="A0AAD5LT77"/>
<reference evidence="3" key="1">
    <citation type="submission" date="2021-12" db="EMBL/GenBank/DDBJ databases">
        <title>Prjna785345.</title>
        <authorList>
            <person name="Rujirawat T."/>
            <person name="Krajaejun T."/>
        </authorList>
    </citation>
    <scope>NUCLEOTIDE SEQUENCE</scope>
    <source>
        <strain evidence="3">Pi057C3</strain>
    </source>
</reference>
<keyword evidence="2" id="KW-0732">Signal</keyword>
<feature type="region of interest" description="Disordered" evidence="1">
    <location>
        <begin position="209"/>
        <end position="228"/>
    </location>
</feature>
<proteinExistence type="predicted"/>